<comment type="subunit">
    <text evidence="2">Homotrimer.</text>
</comment>
<feature type="chain" id="PRO_5041744549" evidence="11">
    <location>
        <begin position="20"/>
        <end position="370"/>
    </location>
</feature>
<evidence type="ECO:0000259" key="12">
    <source>
        <dbReference type="Pfam" id="PF13609"/>
    </source>
</evidence>
<dbReference type="PRINTS" id="PR00184">
    <property type="entry name" value="NEISSPPORIN"/>
</dbReference>
<reference evidence="14" key="1">
    <citation type="submission" date="2020-04" db="EMBL/GenBank/DDBJ databases">
        <title>Ralstonia solanacearum UW576, UW763, UW773, and UW774.</title>
        <authorList>
            <person name="Steidl O."/>
            <person name="Truchon A."/>
            <person name="Allen C."/>
        </authorList>
    </citation>
    <scope>NUCLEOTIDE SEQUENCE [LARGE SCALE GENOMIC DNA]</scope>
    <source>
        <strain evidence="14">UW774</strain>
    </source>
</reference>
<evidence type="ECO:0000256" key="5">
    <source>
        <dbReference type="ARBA" id="ARBA00022692"/>
    </source>
</evidence>
<keyword evidence="3" id="KW-0813">Transport</keyword>
<dbReference type="PRINTS" id="PR00182">
    <property type="entry name" value="ECOLNEIPORIN"/>
</dbReference>
<dbReference type="GO" id="GO:0015288">
    <property type="term" value="F:porin activity"/>
    <property type="evidence" value="ECO:0007669"/>
    <property type="project" value="UniProtKB-KW"/>
</dbReference>
<comment type="subcellular location">
    <subcellularLocation>
        <location evidence="1">Cell outer membrane</location>
        <topology evidence="1">Multi-pass membrane protein</topology>
    </subcellularLocation>
</comment>
<dbReference type="Pfam" id="PF13609">
    <property type="entry name" value="Porin_4"/>
    <property type="match status" value="1"/>
</dbReference>
<evidence type="ECO:0000256" key="4">
    <source>
        <dbReference type="ARBA" id="ARBA00022452"/>
    </source>
</evidence>
<dbReference type="GO" id="GO:0046930">
    <property type="term" value="C:pore complex"/>
    <property type="evidence" value="ECO:0007669"/>
    <property type="project" value="UniProtKB-KW"/>
</dbReference>
<dbReference type="InterPro" id="IPR002299">
    <property type="entry name" value="Porin_Neis"/>
</dbReference>
<protein>
    <submittedName>
        <fullName evidence="13">Porin</fullName>
    </submittedName>
</protein>
<evidence type="ECO:0000256" key="6">
    <source>
        <dbReference type="ARBA" id="ARBA00022729"/>
    </source>
</evidence>
<evidence type="ECO:0000313" key="14">
    <source>
        <dbReference type="Proteomes" id="UP000593970"/>
    </source>
</evidence>
<evidence type="ECO:0000256" key="11">
    <source>
        <dbReference type="SAM" id="SignalP"/>
    </source>
</evidence>
<evidence type="ECO:0000256" key="10">
    <source>
        <dbReference type="ARBA" id="ARBA00023237"/>
    </source>
</evidence>
<evidence type="ECO:0000256" key="9">
    <source>
        <dbReference type="ARBA" id="ARBA00023136"/>
    </source>
</evidence>
<evidence type="ECO:0000256" key="7">
    <source>
        <dbReference type="ARBA" id="ARBA00023065"/>
    </source>
</evidence>
<dbReference type="GO" id="GO:0009279">
    <property type="term" value="C:cell outer membrane"/>
    <property type="evidence" value="ECO:0007669"/>
    <property type="project" value="UniProtKB-SubCell"/>
</dbReference>
<name>A0AA92Q4S6_RALSL</name>
<dbReference type="GO" id="GO:0034220">
    <property type="term" value="P:monoatomic ion transmembrane transport"/>
    <property type="evidence" value="ECO:0007669"/>
    <property type="project" value="InterPro"/>
</dbReference>
<evidence type="ECO:0000256" key="1">
    <source>
        <dbReference type="ARBA" id="ARBA00004571"/>
    </source>
</evidence>
<keyword evidence="5" id="KW-0812">Transmembrane</keyword>
<organism evidence="13 14">
    <name type="scientific">Ralstonia solanacearum</name>
    <name type="common">Pseudomonas solanacearum</name>
    <dbReference type="NCBI Taxonomy" id="305"/>
    <lineage>
        <taxon>Bacteria</taxon>
        <taxon>Pseudomonadati</taxon>
        <taxon>Pseudomonadota</taxon>
        <taxon>Betaproteobacteria</taxon>
        <taxon>Burkholderiales</taxon>
        <taxon>Burkholderiaceae</taxon>
        <taxon>Ralstonia</taxon>
        <taxon>Ralstonia solanacearum species complex</taxon>
    </lineage>
</organism>
<dbReference type="PANTHER" id="PTHR34501:SF9">
    <property type="entry name" value="MAJOR OUTER MEMBRANE PROTEIN P.IA"/>
    <property type="match status" value="1"/>
</dbReference>
<dbReference type="PANTHER" id="PTHR34501">
    <property type="entry name" value="PROTEIN YDDL-RELATED"/>
    <property type="match status" value="1"/>
</dbReference>
<dbReference type="EMBL" id="CP051169">
    <property type="protein sequence ID" value="QOK95768.1"/>
    <property type="molecule type" value="Genomic_DNA"/>
</dbReference>
<keyword evidence="10" id="KW-0998">Cell outer membrane</keyword>
<feature type="signal peptide" evidence="11">
    <location>
        <begin position="1"/>
        <end position="19"/>
    </location>
</feature>
<keyword evidence="7" id="KW-0406">Ion transport</keyword>
<dbReference type="CDD" id="cd00342">
    <property type="entry name" value="gram_neg_porins"/>
    <property type="match status" value="1"/>
</dbReference>
<feature type="domain" description="Porin" evidence="12">
    <location>
        <begin position="7"/>
        <end position="331"/>
    </location>
</feature>
<evidence type="ECO:0000256" key="8">
    <source>
        <dbReference type="ARBA" id="ARBA00023114"/>
    </source>
</evidence>
<sequence length="370" mass="38947">MKTATIATMLLACTTLAQAQSSATLYGRLDVGFDYTTVVRSAGGASGSRFRAQSSDWGASYFGLTGVEGFGSGWSALYNLEAGLNLMTGTSTGSAGQLFNRKAYVGLKSDPYGRVTLGRNLFIANGQWDADPMFGATYSAASLIRGRNVPITSNNVDWQSPSFGGLDVYAQYALGNQASGFNRGAAGGYGRSDGVQLTYRNGGVLLRGMYDELRDANGQFSNVFLYSRELFAGAAVTFGALTMMAGYNHLHAPDTPAGVANRADHGWIGAKYQLAPQWLLHGGLFHVRVDGGVGDATHDASGHATLIAAGAQYHLSKRTFLYGNVAHVTNSSTTNFGVGGNRPGTDNNNLDNPLTGQGQSGIYVGMLTTF</sequence>
<dbReference type="InterPro" id="IPR023614">
    <property type="entry name" value="Porin_dom_sf"/>
</dbReference>
<proteinExistence type="predicted"/>
<dbReference type="InterPro" id="IPR050298">
    <property type="entry name" value="Gram-neg_bact_OMP"/>
</dbReference>
<dbReference type="InterPro" id="IPR001702">
    <property type="entry name" value="Porin_Gram-ve"/>
</dbReference>
<evidence type="ECO:0000256" key="3">
    <source>
        <dbReference type="ARBA" id="ARBA00022448"/>
    </source>
</evidence>
<keyword evidence="9" id="KW-0472">Membrane</keyword>
<dbReference type="AlphaFoldDB" id="A0AA92Q4S6"/>
<accession>A0AA92Q4S6</accession>
<dbReference type="Gene3D" id="2.40.160.10">
    <property type="entry name" value="Porin"/>
    <property type="match status" value="1"/>
</dbReference>
<keyword evidence="8" id="KW-0626">Porin</keyword>
<dbReference type="Proteomes" id="UP000593970">
    <property type="component" value="Chromosome"/>
</dbReference>
<gene>
    <name evidence="13" type="ORF">HF909_04540</name>
</gene>
<evidence type="ECO:0000313" key="13">
    <source>
        <dbReference type="EMBL" id="QOK95768.1"/>
    </source>
</evidence>
<keyword evidence="6 11" id="KW-0732">Signal</keyword>
<keyword evidence="4" id="KW-1134">Transmembrane beta strand</keyword>
<dbReference type="SUPFAM" id="SSF56935">
    <property type="entry name" value="Porins"/>
    <property type="match status" value="1"/>
</dbReference>
<evidence type="ECO:0000256" key="2">
    <source>
        <dbReference type="ARBA" id="ARBA00011233"/>
    </source>
</evidence>
<dbReference type="InterPro" id="IPR033900">
    <property type="entry name" value="Gram_neg_porin_domain"/>
</dbReference>